<dbReference type="InterPro" id="IPR006047">
    <property type="entry name" value="GH13_cat_dom"/>
</dbReference>
<dbReference type="Gene3D" id="2.60.40.1180">
    <property type="entry name" value="Golgi alpha-mannosidase II"/>
    <property type="match status" value="1"/>
</dbReference>
<evidence type="ECO:0000313" key="5">
    <source>
        <dbReference type="EMBL" id="AKV03425.1"/>
    </source>
</evidence>
<evidence type="ECO:0000256" key="3">
    <source>
        <dbReference type="ARBA" id="ARBA00023295"/>
    </source>
</evidence>
<dbReference type="Gene3D" id="3.20.20.80">
    <property type="entry name" value="Glycosidases"/>
    <property type="match status" value="1"/>
</dbReference>
<dbReference type="Pfam" id="PF02922">
    <property type="entry name" value="CBM_48"/>
    <property type="match status" value="1"/>
</dbReference>
<dbReference type="InterPro" id="IPR017853">
    <property type="entry name" value="GH"/>
</dbReference>
<dbReference type="Gene3D" id="2.60.40.10">
    <property type="entry name" value="Immunoglobulins"/>
    <property type="match status" value="1"/>
</dbReference>
<dbReference type="SUPFAM" id="SSF51011">
    <property type="entry name" value="Glycosyl hydrolase domain"/>
    <property type="match status" value="1"/>
</dbReference>
<dbReference type="SUPFAM" id="SSF81296">
    <property type="entry name" value="E set domains"/>
    <property type="match status" value="1"/>
</dbReference>
<dbReference type="STRING" id="1391654.AKJ09_10088"/>
<sequence>MGFTLRPGRHAPLGATFDGEGVNFAVFSENATGMDLCLFDEQGNETRIPFRERTMNVWHGYAHGVRPGQRYGFRAYGPWQPKQGLRFNPSKLLVDPYARAIEGRVDYGAPVFGFVGAPVRGLAGTGAALDEKTADPRDSARGVPKSVVVDDAFDWEGDKPPQVSWADTVLYEAHVKSISAQHPDVPPELRGTYLGLASEPIIAHLKKLGITTVELMPIHEHMDEWSVAVRGMENFWGYSTLGFFAPDQRFATKRPDRHHHSHQVVEFKQMVKALHRAGIEVVLDVVYNHTGEGDQLGPTLSLRGLDNAVYYRLNATDRSLYDDYTGCGNSLNMLHPQTIKLVMDSLRYWVTTMHVDGFRFDLASTLARETSAVDKMSAFFDIIHQDPILSNVKLIAEPWDLGQGGYQVGNFPILWTEWNGRYRDTVRRFWLGQAGTTGDMGFRLTGSSDLYEDDGRHPHASINFVTAHDGFTLRDLVSYDKKHNIANGEDNRDGWDDNSSWNCGVEGETSSEAINDLRARQHRNFLVTLMLSQGVPMLTSGDEMGKTQRGNNNAFVQDNPVSWLDWDLDERRQRLLSFTRELIAFRRRHPVFRRNRFLKGERVGNSELKDIAWFSPSGREMTTADWQKPKAATIGLLLSGDALDWTDDMGHPVLDDSFLVLLNGSRTDVSFVLPNAEWGSRWAMRIDTQREAMCTDGELEAGATVTLVACSAMVLKRVRPSRGSWRPSSKTRAATPIE</sequence>
<dbReference type="KEGG" id="llu:AKJ09_10088"/>
<dbReference type="AlphaFoldDB" id="A0A0K1QDB4"/>
<dbReference type="RefSeq" id="WP_146654203.1">
    <property type="nucleotide sequence ID" value="NZ_CP012333.1"/>
</dbReference>
<keyword evidence="6" id="KW-1185">Reference proteome</keyword>
<name>A0A0K1QDB4_9BACT</name>
<dbReference type="SUPFAM" id="SSF51445">
    <property type="entry name" value="(Trans)glycosidases"/>
    <property type="match status" value="1"/>
</dbReference>
<comment type="similarity">
    <text evidence="1">Belongs to the glycosyl hydrolase 13 family.</text>
</comment>
<evidence type="ECO:0000313" key="6">
    <source>
        <dbReference type="Proteomes" id="UP000064967"/>
    </source>
</evidence>
<dbReference type="CDD" id="cd11326">
    <property type="entry name" value="AmyAc_Glg_debranch"/>
    <property type="match status" value="1"/>
</dbReference>
<dbReference type="GO" id="GO:0004135">
    <property type="term" value="F:amylo-alpha-1,6-glucosidase activity"/>
    <property type="evidence" value="ECO:0007669"/>
    <property type="project" value="InterPro"/>
</dbReference>
<dbReference type="SMART" id="SM00642">
    <property type="entry name" value="Aamy"/>
    <property type="match status" value="1"/>
</dbReference>
<dbReference type="GO" id="GO:0005980">
    <property type="term" value="P:glycogen catabolic process"/>
    <property type="evidence" value="ECO:0007669"/>
    <property type="project" value="InterPro"/>
</dbReference>
<proteinExistence type="inferred from homology"/>
<dbReference type="InterPro" id="IPR013783">
    <property type="entry name" value="Ig-like_fold"/>
</dbReference>
<protein>
    <submittedName>
        <fullName evidence="5">Glycogen debranching enzyme</fullName>
    </submittedName>
</protein>
<organism evidence="5 6">
    <name type="scientific">Labilithrix luteola</name>
    <dbReference type="NCBI Taxonomy" id="1391654"/>
    <lineage>
        <taxon>Bacteria</taxon>
        <taxon>Pseudomonadati</taxon>
        <taxon>Myxococcota</taxon>
        <taxon>Polyangia</taxon>
        <taxon>Polyangiales</taxon>
        <taxon>Labilitrichaceae</taxon>
        <taxon>Labilithrix</taxon>
    </lineage>
</organism>
<evidence type="ECO:0000256" key="1">
    <source>
        <dbReference type="ARBA" id="ARBA00008061"/>
    </source>
</evidence>
<dbReference type="OrthoDB" id="9760647at2"/>
<dbReference type="InterPro" id="IPR004193">
    <property type="entry name" value="Glyco_hydro_13_N"/>
</dbReference>
<feature type="domain" description="Glycosyl hydrolase family 13 catalytic" evidence="4">
    <location>
        <begin position="147"/>
        <end position="586"/>
    </location>
</feature>
<dbReference type="InterPro" id="IPR011837">
    <property type="entry name" value="Glycogen_debranch_GlgX"/>
</dbReference>
<dbReference type="InterPro" id="IPR013780">
    <property type="entry name" value="Glyco_hydro_b"/>
</dbReference>
<gene>
    <name evidence="5" type="ORF">AKJ09_10088</name>
</gene>
<keyword evidence="3" id="KW-0326">Glycosidase</keyword>
<dbReference type="PATRIC" id="fig|1391654.3.peg.10225"/>
<reference evidence="5 6" key="1">
    <citation type="submission" date="2015-08" db="EMBL/GenBank/DDBJ databases">
        <authorList>
            <person name="Babu N.S."/>
            <person name="Beckwith C.J."/>
            <person name="Beseler K.G."/>
            <person name="Brison A."/>
            <person name="Carone J.V."/>
            <person name="Caskin T.P."/>
            <person name="Diamond M."/>
            <person name="Durham M.E."/>
            <person name="Foxe J.M."/>
            <person name="Go M."/>
            <person name="Henderson B.A."/>
            <person name="Jones I.B."/>
            <person name="McGettigan J.A."/>
            <person name="Micheletti S.J."/>
            <person name="Nasrallah M.E."/>
            <person name="Ortiz D."/>
            <person name="Piller C.R."/>
            <person name="Privatt S.R."/>
            <person name="Schneider S.L."/>
            <person name="Sharp S."/>
            <person name="Smith T.C."/>
            <person name="Stanton J.D."/>
            <person name="Ullery H.E."/>
            <person name="Wilson R.J."/>
            <person name="Serrano M.G."/>
            <person name="Buck G."/>
            <person name="Lee V."/>
            <person name="Wang Y."/>
            <person name="Carvalho R."/>
            <person name="Voegtly L."/>
            <person name="Shi R."/>
            <person name="Duckworth R."/>
            <person name="Johnson A."/>
            <person name="Loviza R."/>
            <person name="Walstead R."/>
            <person name="Shah Z."/>
            <person name="Kiflezghi M."/>
            <person name="Wade K."/>
            <person name="Ball S.L."/>
            <person name="Bradley K.W."/>
            <person name="Asai D.J."/>
            <person name="Bowman C.A."/>
            <person name="Russell D.A."/>
            <person name="Pope W.H."/>
            <person name="Jacobs-Sera D."/>
            <person name="Hendrix R.W."/>
            <person name="Hatfull G.F."/>
        </authorList>
    </citation>
    <scope>NUCLEOTIDE SEQUENCE [LARGE SCALE GENOMIC DNA]</scope>
    <source>
        <strain evidence="5 6">DSM 27648</strain>
    </source>
</reference>
<keyword evidence="2" id="KW-0378">Hydrolase</keyword>
<evidence type="ECO:0000256" key="2">
    <source>
        <dbReference type="ARBA" id="ARBA00022801"/>
    </source>
</evidence>
<dbReference type="Proteomes" id="UP000064967">
    <property type="component" value="Chromosome"/>
</dbReference>
<accession>A0A0K1QDB4</accession>
<dbReference type="CDD" id="cd02856">
    <property type="entry name" value="E_set_GDE_Isoamylase_N"/>
    <property type="match status" value="1"/>
</dbReference>
<dbReference type="PANTHER" id="PTHR43002">
    <property type="entry name" value="GLYCOGEN DEBRANCHING ENZYME"/>
    <property type="match status" value="1"/>
</dbReference>
<evidence type="ECO:0000259" key="4">
    <source>
        <dbReference type="SMART" id="SM00642"/>
    </source>
</evidence>
<dbReference type="InterPro" id="IPR044505">
    <property type="entry name" value="GlgX_Isoamylase_N_E_set"/>
</dbReference>
<dbReference type="EMBL" id="CP012333">
    <property type="protein sequence ID" value="AKV03425.1"/>
    <property type="molecule type" value="Genomic_DNA"/>
</dbReference>
<dbReference type="NCBIfam" id="TIGR02100">
    <property type="entry name" value="glgX_debranch"/>
    <property type="match status" value="1"/>
</dbReference>
<dbReference type="InterPro" id="IPR014756">
    <property type="entry name" value="Ig_E-set"/>
</dbReference>